<protein>
    <recommendedName>
        <fullName evidence="3">phosphatidylserine decarboxylase</fullName>
        <ecNumber evidence="3">4.1.1.65</ecNumber>
    </recommendedName>
</protein>
<evidence type="ECO:0000256" key="5">
    <source>
        <dbReference type="ARBA" id="ARBA00022793"/>
    </source>
</evidence>
<evidence type="ECO:0000256" key="1">
    <source>
        <dbReference type="ARBA" id="ARBA00001928"/>
    </source>
</evidence>
<gene>
    <name evidence="14" type="ORF">L227DRAFT_529431</name>
</gene>
<keyword evidence="6" id="KW-0443">Lipid metabolism</keyword>
<proteinExistence type="predicted"/>
<evidence type="ECO:0000256" key="12">
    <source>
        <dbReference type="SAM" id="MobiDB-lite"/>
    </source>
</evidence>
<keyword evidence="13" id="KW-0472">Membrane</keyword>
<dbReference type="InterPro" id="IPR033177">
    <property type="entry name" value="PSD-B"/>
</dbReference>
<feature type="compositionally biased region" description="Basic and acidic residues" evidence="12">
    <location>
        <begin position="9"/>
        <end position="19"/>
    </location>
</feature>
<dbReference type="PANTHER" id="PTHR10067:SF17">
    <property type="entry name" value="PHOSPHATIDYLSERINE DECARBOXYLASE PROENZYME 2"/>
    <property type="match status" value="1"/>
</dbReference>
<sequence length="431" mass="47310">MSHIPAEVADTKPVEKIHPDNLPAGKDPDNVVAALEALLKHSEEQDDVKNAMHAPMHQLYNLPLVHRLLPGLEDLATRYHVGNYVIVRATGERIFESMPIYPRLGMHLLFYGGTQIKLLHNRTVESVLKDLTVRQGKVYDSPESVKSIPSFIKTYSIGLDELEQPDISKYKTFNEFFYRKLKPGARPVQNAADPNGFCSAADCRLTVYQTVSAATEFWIKGNNFTIPRLLGVAPKSEEARMFEGGSVAVFRLAPQDYHRFHSPIDGVVGETTDIPGQYYTVNPQAVNEPGFDVFTENKRSVLYMTHMQSGAPIAFVAIGAMLVGTIVWTNGGKKGSVVKRGDELGYFAYGGSTIVVLFPKGLIQFDDDLIKNSTAPIETLVKVGDSLGHSVLPVDGFDAAAVLRSADGTTGDGEGGRFGMLRRLAENCRVL</sequence>
<keyword evidence="13" id="KW-0812">Transmembrane</keyword>
<comment type="pathway">
    <text evidence="2">Lipid metabolism.</text>
</comment>
<keyword evidence="4" id="KW-0444">Lipid biosynthesis</keyword>
<dbReference type="UniPathway" id="UPA00558"/>
<comment type="cofactor">
    <cofactor evidence="1">
        <name>pyruvate</name>
        <dbReference type="ChEBI" id="CHEBI:15361"/>
    </cofactor>
</comment>
<keyword evidence="5" id="KW-0210">Decarboxylase</keyword>
<dbReference type="GO" id="GO:0004609">
    <property type="term" value="F:phosphatidylserine decarboxylase activity"/>
    <property type="evidence" value="ECO:0007669"/>
    <property type="project" value="UniProtKB-EC"/>
</dbReference>
<keyword evidence="7" id="KW-0594">Phospholipid biosynthesis</keyword>
<evidence type="ECO:0000256" key="9">
    <source>
        <dbReference type="ARBA" id="ARBA00023264"/>
    </source>
</evidence>
<accession>A0A5C2S3K2</accession>
<evidence type="ECO:0000256" key="2">
    <source>
        <dbReference type="ARBA" id="ARBA00005189"/>
    </source>
</evidence>
<evidence type="ECO:0000256" key="6">
    <source>
        <dbReference type="ARBA" id="ARBA00023098"/>
    </source>
</evidence>
<dbReference type="AlphaFoldDB" id="A0A5C2S3K2"/>
<evidence type="ECO:0000256" key="4">
    <source>
        <dbReference type="ARBA" id="ARBA00022516"/>
    </source>
</evidence>
<comment type="pathway">
    <text evidence="11">Phospholipid metabolism; phosphatidylethanolamine biosynthesis.</text>
</comment>
<name>A0A5C2S3K2_9APHY</name>
<dbReference type="EMBL" id="ML122277">
    <property type="protein sequence ID" value="RPD58078.1"/>
    <property type="molecule type" value="Genomic_DNA"/>
</dbReference>
<keyword evidence="10" id="KW-0670">Pyruvate</keyword>
<feature type="transmembrane region" description="Helical" evidence="13">
    <location>
        <begin position="310"/>
        <end position="330"/>
    </location>
</feature>
<evidence type="ECO:0000256" key="3">
    <source>
        <dbReference type="ARBA" id="ARBA00012243"/>
    </source>
</evidence>
<feature type="region of interest" description="Disordered" evidence="12">
    <location>
        <begin position="1"/>
        <end position="25"/>
    </location>
</feature>
<evidence type="ECO:0000256" key="11">
    <source>
        <dbReference type="ARBA" id="ARBA00024326"/>
    </source>
</evidence>
<evidence type="ECO:0000256" key="13">
    <source>
        <dbReference type="SAM" id="Phobius"/>
    </source>
</evidence>
<evidence type="ECO:0000256" key="8">
    <source>
        <dbReference type="ARBA" id="ARBA00023239"/>
    </source>
</evidence>
<organism evidence="14 15">
    <name type="scientific">Lentinus tigrinus ALCF2SS1-6</name>
    <dbReference type="NCBI Taxonomy" id="1328759"/>
    <lineage>
        <taxon>Eukaryota</taxon>
        <taxon>Fungi</taxon>
        <taxon>Dikarya</taxon>
        <taxon>Basidiomycota</taxon>
        <taxon>Agaricomycotina</taxon>
        <taxon>Agaricomycetes</taxon>
        <taxon>Polyporales</taxon>
        <taxon>Polyporaceae</taxon>
        <taxon>Lentinus</taxon>
    </lineage>
</organism>
<evidence type="ECO:0000256" key="7">
    <source>
        <dbReference type="ARBA" id="ARBA00023209"/>
    </source>
</evidence>
<dbReference type="Pfam" id="PF02666">
    <property type="entry name" value="PS_Dcarbxylase"/>
    <property type="match status" value="1"/>
</dbReference>
<dbReference type="PANTHER" id="PTHR10067">
    <property type="entry name" value="PHOSPHATIDYLSERINE DECARBOXYLASE"/>
    <property type="match status" value="1"/>
</dbReference>
<evidence type="ECO:0000256" key="10">
    <source>
        <dbReference type="ARBA" id="ARBA00023317"/>
    </source>
</evidence>
<dbReference type="Proteomes" id="UP000313359">
    <property type="component" value="Unassembled WGS sequence"/>
</dbReference>
<evidence type="ECO:0000313" key="15">
    <source>
        <dbReference type="Proteomes" id="UP000313359"/>
    </source>
</evidence>
<dbReference type="InterPro" id="IPR003817">
    <property type="entry name" value="PS_Dcarbxylase"/>
</dbReference>
<evidence type="ECO:0000313" key="14">
    <source>
        <dbReference type="EMBL" id="RPD58078.1"/>
    </source>
</evidence>
<dbReference type="EC" id="4.1.1.65" evidence="3"/>
<keyword evidence="8" id="KW-0456">Lyase</keyword>
<keyword evidence="15" id="KW-1185">Reference proteome</keyword>
<dbReference type="OrthoDB" id="5973539at2759"/>
<keyword evidence="13" id="KW-1133">Transmembrane helix</keyword>
<reference evidence="14" key="1">
    <citation type="journal article" date="2018" name="Genome Biol. Evol.">
        <title>Genomics and development of Lentinus tigrinus, a white-rot wood-decaying mushroom with dimorphic fruiting bodies.</title>
        <authorList>
            <person name="Wu B."/>
            <person name="Xu Z."/>
            <person name="Knudson A."/>
            <person name="Carlson A."/>
            <person name="Chen N."/>
            <person name="Kovaka S."/>
            <person name="LaButti K."/>
            <person name="Lipzen A."/>
            <person name="Pennachio C."/>
            <person name="Riley R."/>
            <person name="Schakwitz W."/>
            <person name="Umezawa K."/>
            <person name="Ohm R.A."/>
            <person name="Grigoriev I.V."/>
            <person name="Nagy L.G."/>
            <person name="Gibbons J."/>
            <person name="Hibbett D."/>
        </authorList>
    </citation>
    <scope>NUCLEOTIDE SEQUENCE [LARGE SCALE GENOMIC DNA]</scope>
    <source>
        <strain evidence="14">ALCF2SS1-6</strain>
    </source>
</reference>
<dbReference type="STRING" id="1328759.A0A5C2S3K2"/>
<dbReference type="NCBIfam" id="TIGR00163">
    <property type="entry name" value="PS_decarb"/>
    <property type="match status" value="1"/>
</dbReference>
<keyword evidence="9" id="KW-1208">Phospholipid metabolism</keyword>
<dbReference type="GO" id="GO:0006646">
    <property type="term" value="P:phosphatidylethanolamine biosynthetic process"/>
    <property type="evidence" value="ECO:0007669"/>
    <property type="project" value="UniProtKB-UniPathway"/>
</dbReference>